<keyword evidence="1" id="KW-0547">Nucleotide-binding</keyword>
<dbReference type="VEuPathDB" id="FungiDB:ATCC64974_63440"/>
<keyword evidence="1" id="KW-0067">ATP-binding</keyword>
<accession>A0A505IPE5</accession>
<dbReference type="AlphaFoldDB" id="A0A505IPE5"/>
<dbReference type="VEuPathDB" id="FungiDB:ASPNIDRAFT2_1158668"/>
<keyword evidence="1" id="KW-0378">Hydrolase</keyword>
<dbReference type="GO" id="GO:0006506">
    <property type="term" value="P:GPI anchor biosynthetic process"/>
    <property type="evidence" value="ECO:0007669"/>
    <property type="project" value="InterPro"/>
</dbReference>
<dbReference type="PANTHER" id="PTHR31410:SF1">
    <property type="entry name" value="POST-GPI ATTACHMENT TO PROTEINS FACTOR 4"/>
    <property type="match status" value="1"/>
</dbReference>
<proteinExistence type="predicted"/>
<name>A0A505IPE5_ASPNG</name>
<dbReference type="PANTHER" id="PTHR31410">
    <property type="entry name" value="TRANSMEMBRANE PROTEIN 246"/>
    <property type="match status" value="1"/>
</dbReference>
<evidence type="ECO:0000313" key="2">
    <source>
        <dbReference type="Proteomes" id="UP000197666"/>
    </source>
</evidence>
<sequence>MCVGIASVARKGVNYLQGAVGSVLEGLTAAEREDLYLIVFIAHSDPAEHPAYMEPWLHNLADKVLVYDPDLVDIEHIRSLETPEAKKFAREKGLFDHTYLLKACEALNTSYTVILEDDVVALDGWYHRTKQALDVAERKAEEEGVDQYYERDEDEKEIAENDVKIADYIHNSLASHLPETASTRETSHEVNLSDNASHKLIFDLLFPGIITNAKMWNIFEDELQENLNAAKTDQNTTSQEVQRSFIMQLYVYDEYIDDLKVKLWVNTWKIAEDIQTIQSGKGSTIQQNVSFSLRNDVLTLSEEEYPNKPANTDTGGK</sequence>
<dbReference type="Proteomes" id="UP000197666">
    <property type="component" value="Unassembled WGS sequence"/>
</dbReference>
<dbReference type="GO" id="GO:0016757">
    <property type="term" value="F:glycosyltransferase activity"/>
    <property type="evidence" value="ECO:0007669"/>
    <property type="project" value="InterPro"/>
</dbReference>
<dbReference type="GO" id="GO:0000139">
    <property type="term" value="C:Golgi membrane"/>
    <property type="evidence" value="ECO:0007669"/>
    <property type="project" value="InterPro"/>
</dbReference>
<gene>
    <name evidence="1" type="ORF">CAN33_0035360</name>
</gene>
<dbReference type="InterPro" id="IPR029675">
    <property type="entry name" value="PGAP4"/>
</dbReference>
<dbReference type="VEuPathDB" id="FungiDB:An10g00410"/>
<protein>
    <submittedName>
        <fullName evidence="1">Putative DNA helicase</fullName>
    </submittedName>
</protein>
<comment type="caution">
    <text evidence="1">The sequence shown here is derived from an EMBL/GenBank/DDBJ whole genome shotgun (WGS) entry which is preliminary data.</text>
</comment>
<dbReference type="EMBL" id="NKJJ02000012">
    <property type="protein sequence ID" value="TPR10642.1"/>
    <property type="molecule type" value="Genomic_DNA"/>
</dbReference>
<dbReference type="GO" id="GO:0004386">
    <property type="term" value="F:helicase activity"/>
    <property type="evidence" value="ECO:0007669"/>
    <property type="project" value="UniProtKB-KW"/>
</dbReference>
<organism evidence="1 2">
    <name type="scientific">Aspergillus niger</name>
    <dbReference type="NCBI Taxonomy" id="5061"/>
    <lineage>
        <taxon>Eukaryota</taxon>
        <taxon>Fungi</taxon>
        <taxon>Dikarya</taxon>
        <taxon>Ascomycota</taxon>
        <taxon>Pezizomycotina</taxon>
        <taxon>Eurotiomycetes</taxon>
        <taxon>Eurotiomycetidae</taxon>
        <taxon>Eurotiales</taxon>
        <taxon>Aspergillaceae</taxon>
        <taxon>Aspergillus</taxon>
        <taxon>Aspergillus subgen. Circumdati</taxon>
    </lineage>
</organism>
<evidence type="ECO:0000313" key="1">
    <source>
        <dbReference type="EMBL" id="TPR10642.1"/>
    </source>
</evidence>
<keyword evidence="1" id="KW-0347">Helicase</keyword>
<reference evidence="2" key="1">
    <citation type="submission" date="2018-10" db="EMBL/GenBank/DDBJ databases">
        <title>FDA dAtabase for Regulatory Grade micrObial Sequences (FDA-ARGOS): Supporting development and validation of Infectious Disease Dx tests.</title>
        <authorList>
            <person name="Kerrigan L."/>
            <person name="Tallon L."/>
            <person name="Sadzewicz L."/>
            <person name="Sengamalay N."/>
            <person name="Ott S."/>
            <person name="Godinez A."/>
            <person name="Nagaraj S."/>
            <person name="Vavikolanu K."/>
            <person name="Nadendla S."/>
            <person name="George J."/>
            <person name="Sichtig H."/>
        </authorList>
    </citation>
    <scope>NUCLEOTIDE SEQUENCE [LARGE SCALE GENOMIC DNA]</scope>
    <source>
        <strain evidence="2">FDAARGOS_311</strain>
    </source>
</reference>
<dbReference type="VEuPathDB" id="FungiDB:M747DRAFT_289069"/>